<evidence type="ECO:0000256" key="6">
    <source>
        <dbReference type="RuleBase" id="RU004168"/>
    </source>
</evidence>
<dbReference type="OrthoDB" id="3182027at2"/>
<sequence length="118" mass="12066">MGAHDGPDEEVAVDGTAAGAGAGGGAGGGVVRRRVVASGLVQGVGFRWSTAREAERLALAGWVRNRPDGSVEASIEGDGRAVQQMLAWLRTGPPGARVDDLRVEDDEEQGVTGFVVQG</sequence>
<dbReference type="GO" id="GO:0003998">
    <property type="term" value="F:acylphosphatase activity"/>
    <property type="evidence" value="ECO:0007669"/>
    <property type="project" value="UniProtKB-EC"/>
</dbReference>
<dbReference type="RefSeq" id="WP_090029850.1">
    <property type="nucleotide sequence ID" value="NZ_BONM01000005.1"/>
</dbReference>
<dbReference type="PANTHER" id="PTHR47268:SF4">
    <property type="entry name" value="ACYLPHOSPHATASE"/>
    <property type="match status" value="1"/>
</dbReference>
<dbReference type="EMBL" id="FOKA01000001">
    <property type="protein sequence ID" value="SFA71080.1"/>
    <property type="molecule type" value="Genomic_DNA"/>
</dbReference>
<dbReference type="InterPro" id="IPR036046">
    <property type="entry name" value="Acylphosphatase-like_dom_sf"/>
</dbReference>
<dbReference type="EC" id="3.6.1.7" evidence="2 5"/>
<dbReference type="SUPFAM" id="SSF54975">
    <property type="entry name" value="Acylphosphatase/BLUF domain-like"/>
    <property type="match status" value="1"/>
</dbReference>
<dbReference type="PROSITE" id="PS51160">
    <property type="entry name" value="ACYLPHOSPHATASE_3"/>
    <property type="match status" value="1"/>
</dbReference>
<feature type="region of interest" description="Disordered" evidence="7">
    <location>
        <begin position="1"/>
        <end position="29"/>
    </location>
</feature>
<evidence type="ECO:0000256" key="3">
    <source>
        <dbReference type="ARBA" id="ARBA00015991"/>
    </source>
</evidence>
<gene>
    <name evidence="9" type="ORF">SAMN05421867_101147</name>
</gene>
<evidence type="ECO:0000313" key="10">
    <source>
        <dbReference type="Proteomes" id="UP000199012"/>
    </source>
</evidence>
<dbReference type="PRINTS" id="PR00112">
    <property type="entry name" value="ACYLPHPHTASE"/>
</dbReference>
<evidence type="ECO:0000313" key="9">
    <source>
        <dbReference type="EMBL" id="SFA71080.1"/>
    </source>
</evidence>
<dbReference type="InterPro" id="IPR017968">
    <property type="entry name" value="Acylphosphatase_CS"/>
</dbReference>
<dbReference type="AlphaFoldDB" id="A0A1I0V4S4"/>
<dbReference type="InterPro" id="IPR001792">
    <property type="entry name" value="Acylphosphatase-like_dom"/>
</dbReference>
<evidence type="ECO:0000256" key="5">
    <source>
        <dbReference type="PROSITE-ProRule" id="PRU00520"/>
    </source>
</evidence>
<comment type="catalytic activity">
    <reaction evidence="4 5">
        <text>an acyl phosphate + H2O = a carboxylate + phosphate + H(+)</text>
        <dbReference type="Rhea" id="RHEA:14965"/>
        <dbReference type="ChEBI" id="CHEBI:15377"/>
        <dbReference type="ChEBI" id="CHEBI:15378"/>
        <dbReference type="ChEBI" id="CHEBI:29067"/>
        <dbReference type="ChEBI" id="CHEBI:43474"/>
        <dbReference type="ChEBI" id="CHEBI:59918"/>
        <dbReference type="EC" id="3.6.1.7"/>
    </reaction>
</comment>
<evidence type="ECO:0000256" key="4">
    <source>
        <dbReference type="ARBA" id="ARBA00047645"/>
    </source>
</evidence>
<dbReference type="Gene3D" id="3.30.70.100">
    <property type="match status" value="1"/>
</dbReference>
<dbReference type="PROSITE" id="PS00151">
    <property type="entry name" value="ACYLPHOSPHATASE_2"/>
    <property type="match status" value="1"/>
</dbReference>
<name>A0A1I0V4S4_9CELL</name>
<feature type="domain" description="Acylphosphatase-like" evidence="8">
    <location>
        <begin position="32"/>
        <end position="118"/>
    </location>
</feature>
<comment type="similarity">
    <text evidence="1 6">Belongs to the acylphosphatase family.</text>
</comment>
<evidence type="ECO:0000256" key="7">
    <source>
        <dbReference type="SAM" id="MobiDB-lite"/>
    </source>
</evidence>
<dbReference type="STRING" id="988821.SAMN05421867_101147"/>
<dbReference type="InterPro" id="IPR020456">
    <property type="entry name" value="Acylphosphatase"/>
</dbReference>
<reference evidence="9 10" key="1">
    <citation type="submission" date="2016-10" db="EMBL/GenBank/DDBJ databases">
        <authorList>
            <person name="de Groot N.N."/>
        </authorList>
    </citation>
    <scope>NUCLEOTIDE SEQUENCE [LARGE SCALE GENOMIC DNA]</scope>
    <source>
        <strain evidence="9 10">CGMCC 4.6945</strain>
    </source>
</reference>
<feature type="active site" evidence="5">
    <location>
        <position position="65"/>
    </location>
</feature>
<dbReference type="Proteomes" id="UP000199012">
    <property type="component" value="Unassembled WGS sequence"/>
</dbReference>
<accession>A0A1I0V4S4</accession>
<feature type="compositionally biased region" description="Gly residues" evidence="7">
    <location>
        <begin position="18"/>
        <end position="29"/>
    </location>
</feature>
<dbReference type="Pfam" id="PF00708">
    <property type="entry name" value="Acylphosphatase"/>
    <property type="match status" value="1"/>
</dbReference>
<protein>
    <recommendedName>
        <fullName evidence="3 5">acylphosphatase</fullName>
        <ecNumber evidence="2 5">3.6.1.7</ecNumber>
    </recommendedName>
</protein>
<keyword evidence="5" id="KW-0378">Hydrolase</keyword>
<proteinExistence type="inferred from homology"/>
<organism evidence="9 10">
    <name type="scientific">Cellulomonas marina</name>
    <dbReference type="NCBI Taxonomy" id="988821"/>
    <lineage>
        <taxon>Bacteria</taxon>
        <taxon>Bacillati</taxon>
        <taxon>Actinomycetota</taxon>
        <taxon>Actinomycetes</taxon>
        <taxon>Micrococcales</taxon>
        <taxon>Cellulomonadaceae</taxon>
        <taxon>Cellulomonas</taxon>
    </lineage>
</organism>
<evidence type="ECO:0000256" key="1">
    <source>
        <dbReference type="ARBA" id="ARBA00005614"/>
    </source>
</evidence>
<feature type="active site" evidence="5">
    <location>
        <position position="47"/>
    </location>
</feature>
<evidence type="ECO:0000259" key="8">
    <source>
        <dbReference type="PROSITE" id="PS51160"/>
    </source>
</evidence>
<evidence type="ECO:0000256" key="2">
    <source>
        <dbReference type="ARBA" id="ARBA00012150"/>
    </source>
</evidence>
<keyword evidence="10" id="KW-1185">Reference proteome</keyword>
<dbReference type="PANTHER" id="PTHR47268">
    <property type="entry name" value="ACYLPHOSPHATASE"/>
    <property type="match status" value="1"/>
</dbReference>